<name>A0A835JJU0_9ROSI</name>
<protein>
    <submittedName>
        <fullName evidence="1">Uncharacterized protein</fullName>
    </submittedName>
</protein>
<dbReference type="AlphaFoldDB" id="A0A835JJU0"/>
<evidence type="ECO:0000313" key="2">
    <source>
        <dbReference type="Proteomes" id="UP000657918"/>
    </source>
</evidence>
<gene>
    <name evidence="1" type="ORF">SADUNF_Sadunf11G0053000</name>
</gene>
<dbReference type="Proteomes" id="UP000657918">
    <property type="component" value="Chromosome 11"/>
</dbReference>
<evidence type="ECO:0000313" key="1">
    <source>
        <dbReference type="EMBL" id="KAF9672542.1"/>
    </source>
</evidence>
<sequence length="103" mass="12188">MAFQNFHDTIPIHNNCGKDDNNFLQIETLPVKKKKKKKNVRPLCVSNFNVRYILEQFKPCSRISGEASPFNAKWIERTRFQPLHYQKLQWDLAPEEEGITKQI</sequence>
<keyword evidence="2" id="KW-1185">Reference proteome</keyword>
<reference evidence="1 2" key="1">
    <citation type="submission" date="2020-10" db="EMBL/GenBank/DDBJ databases">
        <title>Plant Genome Project.</title>
        <authorList>
            <person name="Zhang R.-G."/>
        </authorList>
    </citation>
    <scope>NUCLEOTIDE SEQUENCE [LARGE SCALE GENOMIC DNA]</scope>
    <source>
        <strain evidence="1">FAFU-HL-1</strain>
        <tissue evidence="1">Leaf</tissue>
    </source>
</reference>
<organism evidence="1 2">
    <name type="scientific">Salix dunnii</name>
    <dbReference type="NCBI Taxonomy" id="1413687"/>
    <lineage>
        <taxon>Eukaryota</taxon>
        <taxon>Viridiplantae</taxon>
        <taxon>Streptophyta</taxon>
        <taxon>Embryophyta</taxon>
        <taxon>Tracheophyta</taxon>
        <taxon>Spermatophyta</taxon>
        <taxon>Magnoliopsida</taxon>
        <taxon>eudicotyledons</taxon>
        <taxon>Gunneridae</taxon>
        <taxon>Pentapetalae</taxon>
        <taxon>rosids</taxon>
        <taxon>fabids</taxon>
        <taxon>Malpighiales</taxon>
        <taxon>Salicaceae</taxon>
        <taxon>Saliceae</taxon>
        <taxon>Salix</taxon>
    </lineage>
</organism>
<comment type="caution">
    <text evidence="1">The sequence shown here is derived from an EMBL/GenBank/DDBJ whole genome shotgun (WGS) entry which is preliminary data.</text>
</comment>
<accession>A0A835JJU0</accession>
<dbReference type="EMBL" id="JADGMS010000011">
    <property type="protein sequence ID" value="KAF9672542.1"/>
    <property type="molecule type" value="Genomic_DNA"/>
</dbReference>
<proteinExistence type="predicted"/>